<keyword evidence="1" id="KW-0238">DNA-binding</keyword>
<dbReference type="PIRSF" id="PIRSF002070">
    <property type="entry name" value="SSB"/>
    <property type="match status" value="1"/>
</dbReference>
<dbReference type="GO" id="GO:0006260">
    <property type="term" value="P:DNA replication"/>
    <property type="evidence" value="ECO:0007669"/>
    <property type="project" value="InterPro"/>
</dbReference>
<evidence type="ECO:0000256" key="2">
    <source>
        <dbReference type="SAM" id="MobiDB-lite"/>
    </source>
</evidence>
<dbReference type="PROSITE" id="PS50935">
    <property type="entry name" value="SSB"/>
    <property type="match status" value="1"/>
</dbReference>
<dbReference type="GO" id="GO:0003697">
    <property type="term" value="F:single-stranded DNA binding"/>
    <property type="evidence" value="ECO:0007669"/>
    <property type="project" value="InterPro"/>
</dbReference>
<name>X1U1Z2_9ZZZZ</name>
<accession>X1U1Z2</accession>
<gene>
    <name evidence="3" type="ORF">S12H4_19855</name>
</gene>
<sequence>MRDINSLNKVILIGNLGRNPEVRYIPQTERAVANFSLATNEKYFNPNTNESDIRAEWHRIVVWGKLAEFCEKYLTQGKQVLIEGKLRTRSWQDRDGNKKFTTEVHAQNIVLLGKREDSSEEKSYSSTAPPSEFPESEQSVSIKESAEDDEVPF</sequence>
<dbReference type="Pfam" id="PF00436">
    <property type="entry name" value="SSB"/>
    <property type="match status" value="1"/>
</dbReference>
<dbReference type="SUPFAM" id="SSF50249">
    <property type="entry name" value="Nucleic acid-binding proteins"/>
    <property type="match status" value="1"/>
</dbReference>
<dbReference type="PANTHER" id="PTHR10302">
    <property type="entry name" value="SINGLE-STRANDED DNA-BINDING PROTEIN"/>
    <property type="match status" value="1"/>
</dbReference>
<reference evidence="3" key="1">
    <citation type="journal article" date="2014" name="Front. Microbiol.">
        <title>High frequency of phylogenetically diverse reductive dehalogenase-homologous genes in deep subseafloor sedimentary metagenomes.</title>
        <authorList>
            <person name="Kawai M."/>
            <person name="Futagami T."/>
            <person name="Toyoda A."/>
            <person name="Takaki Y."/>
            <person name="Nishi S."/>
            <person name="Hori S."/>
            <person name="Arai W."/>
            <person name="Tsubouchi T."/>
            <person name="Morono Y."/>
            <person name="Uchiyama I."/>
            <person name="Ito T."/>
            <person name="Fujiyama A."/>
            <person name="Inagaki F."/>
            <person name="Takami H."/>
        </authorList>
    </citation>
    <scope>NUCLEOTIDE SEQUENCE</scope>
    <source>
        <strain evidence="3">Expedition CK06-06</strain>
    </source>
</reference>
<dbReference type="InterPro" id="IPR011344">
    <property type="entry name" value="ssDNA-bd"/>
</dbReference>
<evidence type="ECO:0008006" key="4">
    <source>
        <dbReference type="Google" id="ProtNLM"/>
    </source>
</evidence>
<dbReference type="Gene3D" id="2.40.50.140">
    <property type="entry name" value="Nucleic acid-binding proteins"/>
    <property type="match status" value="1"/>
</dbReference>
<organism evidence="3">
    <name type="scientific">marine sediment metagenome</name>
    <dbReference type="NCBI Taxonomy" id="412755"/>
    <lineage>
        <taxon>unclassified sequences</taxon>
        <taxon>metagenomes</taxon>
        <taxon>ecological metagenomes</taxon>
    </lineage>
</organism>
<evidence type="ECO:0000313" key="3">
    <source>
        <dbReference type="EMBL" id="GAI86319.1"/>
    </source>
</evidence>
<protein>
    <recommendedName>
        <fullName evidence="4">Single-stranded DNA-binding protein</fullName>
    </recommendedName>
</protein>
<feature type="region of interest" description="Disordered" evidence="2">
    <location>
        <begin position="111"/>
        <end position="153"/>
    </location>
</feature>
<dbReference type="GO" id="GO:0009295">
    <property type="term" value="C:nucleoid"/>
    <property type="evidence" value="ECO:0007669"/>
    <property type="project" value="TreeGrafter"/>
</dbReference>
<dbReference type="EMBL" id="BARW01009984">
    <property type="protein sequence ID" value="GAI86319.1"/>
    <property type="molecule type" value="Genomic_DNA"/>
</dbReference>
<comment type="caution">
    <text evidence="3">The sequence shown here is derived from an EMBL/GenBank/DDBJ whole genome shotgun (WGS) entry which is preliminary data.</text>
</comment>
<feature type="compositionally biased region" description="Basic and acidic residues" evidence="2">
    <location>
        <begin position="113"/>
        <end position="123"/>
    </location>
</feature>
<dbReference type="NCBIfam" id="TIGR00621">
    <property type="entry name" value="ssb"/>
    <property type="match status" value="1"/>
</dbReference>
<dbReference type="CDD" id="cd04496">
    <property type="entry name" value="SSB_OBF"/>
    <property type="match status" value="1"/>
</dbReference>
<dbReference type="PANTHER" id="PTHR10302:SF27">
    <property type="entry name" value="SINGLE-STRANDED DNA-BINDING PROTEIN"/>
    <property type="match status" value="1"/>
</dbReference>
<dbReference type="InterPro" id="IPR000424">
    <property type="entry name" value="Primosome_PriB/ssb"/>
</dbReference>
<evidence type="ECO:0000256" key="1">
    <source>
        <dbReference type="ARBA" id="ARBA00023125"/>
    </source>
</evidence>
<proteinExistence type="inferred from homology"/>
<dbReference type="InterPro" id="IPR012340">
    <property type="entry name" value="NA-bd_OB-fold"/>
</dbReference>
<dbReference type="AlphaFoldDB" id="X1U1Z2"/>
<dbReference type="HAMAP" id="MF_00984">
    <property type="entry name" value="SSB"/>
    <property type="match status" value="1"/>
</dbReference>